<evidence type="ECO:0000313" key="2">
    <source>
        <dbReference type="EMBL" id="MBB2989671.1"/>
    </source>
</evidence>
<dbReference type="EMBL" id="JACHVU010000002">
    <property type="protein sequence ID" value="MBB2989671.1"/>
    <property type="molecule type" value="Genomic_DNA"/>
</dbReference>
<comment type="caution">
    <text evidence="2">The sequence shown here is derived from an EMBL/GenBank/DDBJ whole genome shotgun (WGS) entry which is preliminary data.</text>
</comment>
<sequence>MIANEAAAQLFRVPASTAKVSSGPTAGVPSRSEIVDWASVVEELSYSSEVFAAAANQIEVTADTHVQQMLTPGGTDWEGDAAHAAQQQAYSDRGVVYEAADLLRRMRKVASLGGGSIQQCRNLALDAIAQAEADGFCVESDLTVTDSQRYTAQQACVYEARRAMAATHHSYIVMRAGGLVSEDVRVGSELSAGAAELSAMVPPAWLQDQTSIRQASNDEGDVQAYDTDSQDKDASSGEQIAERLRELRKGLNRGVSEVDSEEEIFDLYEELARGGTPLPTPDNYYDRRVLPDGTIIGVRESNDHGPTLDVSYPPGVSGPDKVHLPPGPPAPPPPTPPTPGEAPVIASPPDLPVIDHPPVPGLIPPWAQTPSGVPQGPFDLRELPPGVGIATPEPSPVTPPAGLAPDWGPHASVPTPTPDEQVGIGTLLFGGLLAFLGWLGTPKVTY</sequence>
<feature type="compositionally biased region" description="Pro residues" evidence="1">
    <location>
        <begin position="349"/>
        <end position="363"/>
    </location>
</feature>
<dbReference type="RefSeq" id="WP_183466945.1">
    <property type="nucleotide sequence ID" value="NZ_JACHVU010000002.1"/>
</dbReference>
<name>A0A839QAU3_MYCIR</name>
<proteinExistence type="predicted"/>
<feature type="compositionally biased region" description="Pro residues" evidence="1">
    <location>
        <begin position="325"/>
        <end position="340"/>
    </location>
</feature>
<accession>A0A839QAU3</accession>
<protein>
    <submittedName>
        <fullName evidence="2">Uncharacterized protein</fullName>
    </submittedName>
</protein>
<reference evidence="2 3" key="1">
    <citation type="submission" date="2020-08" db="EMBL/GenBank/DDBJ databases">
        <title>The Agave Microbiome: Exploring the role of microbial communities in plant adaptations to desert environments.</title>
        <authorList>
            <person name="Partida-Martinez L.P."/>
        </authorList>
    </citation>
    <scope>NUCLEOTIDE SEQUENCE [LARGE SCALE GENOMIC DNA]</scope>
    <source>
        <strain evidence="2 3">AT2.18</strain>
    </source>
</reference>
<feature type="region of interest" description="Disordered" evidence="1">
    <location>
        <begin position="217"/>
        <end position="237"/>
    </location>
</feature>
<keyword evidence="3" id="KW-1185">Reference proteome</keyword>
<feature type="region of interest" description="Disordered" evidence="1">
    <location>
        <begin position="296"/>
        <end position="399"/>
    </location>
</feature>
<organism evidence="2 3">
    <name type="scientific">Mycolicibacterium iranicum</name>
    <name type="common">Mycobacterium iranicum</name>
    <dbReference type="NCBI Taxonomy" id="912594"/>
    <lineage>
        <taxon>Bacteria</taxon>
        <taxon>Bacillati</taxon>
        <taxon>Actinomycetota</taxon>
        <taxon>Actinomycetes</taxon>
        <taxon>Mycobacteriales</taxon>
        <taxon>Mycobacteriaceae</taxon>
        <taxon>Mycolicibacterium</taxon>
    </lineage>
</organism>
<dbReference type="AlphaFoldDB" id="A0A839QAU3"/>
<gene>
    <name evidence="2" type="ORF">FHR72_001134</name>
</gene>
<evidence type="ECO:0000256" key="1">
    <source>
        <dbReference type="SAM" id="MobiDB-lite"/>
    </source>
</evidence>
<evidence type="ECO:0000313" key="3">
    <source>
        <dbReference type="Proteomes" id="UP000550501"/>
    </source>
</evidence>
<dbReference type="Proteomes" id="UP000550501">
    <property type="component" value="Unassembled WGS sequence"/>
</dbReference>